<gene>
    <name evidence="2" type="ORF">HO133_005872</name>
</gene>
<dbReference type="GO" id="GO:0005524">
    <property type="term" value="F:ATP binding"/>
    <property type="evidence" value="ECO:0007669"/>
    <property type="project" value="InterPro"/>
</dbReference>
<dbReference type="RefSeq" id="XP_037147958.1">
    <property type="nucleotide sequence ID" value="XM_037296777.1"/>
</dbReference>
<dbReference type="InterPro" id="IPR019200">
    <property type="entry name" value="ATP_adenylylTrfase_C"/>
</dbReference>
<proteinExistence type="predicted"/>
<protein>
    <recommendedName>
        <fullName evidence="1">ATP adenylyltransferase C-terminal domain-containing protein</fullName>
    </recommendedName>
</protein>
<keyword evidence="3" id="KW-1185">Reference proteome</keyword>
<name>A0A8H6F8D1_9LECA</name>
<dbReference type="Proteomes" id="UP000593566">
    <property type="component" value="Unassembled WGS sequence"/>
</dbReference>
<evidence type="ECO:0000259" key="1">
    <source>
        <dbReference type="Pfam" id="PF09830"/>
    </source>
</evidence>
<dbReference type="InterPro" id="IPR009163">
    <property type="entry name" value="Ap4A_phos1/2"/>
</dbReference>
<dbReference type="InterPro" id="IPR043171">
    <property type="entry name" value="Ap4A_phos1/2-like"/>
</dbReference>
<evidence type="ECO:0000313" key="3">
    <source>
        <dbReference type="Proteomes" id="UP000593566"/>
    </source>
</evidence>
<reference evidence="2 3" key="1">
    <citation type="journal article" date="2020" name="Genomics">
        <title>Complete, high-quality genomes from long-read metagenomic sequencing of two wolf lichen thalli reveals enigmatic genome architecture.</title>
        <authorList>
            <person name="McKenzie S.K."/>
            <person name="Walston R.F."/>
            <person name="Allen J.L."/>
        </authorList>
    </citation>
    <scope>NUCLEOTIDE SEQUENCE [LARGE SCALE GENOMIC DNA]</scope>
    <source>
        <strain evidence="2">WasteWater1</strain>
    </source>
</reference>
<feature type="domain" description="ATP adenylyltransferase C-terminal" evidence="1">
    <location>
        <begin position="89"/>
        <end position="191"/>
    </location>
</feature>
<organism evidence="2 3">
    <name type="scientific">Letharia lupina</name>
    <dbReference type="NCBI Taxonomy" id="560253"/>
    <lineage>
        <taxon>Eukaryota</taxon>
        <taxon>Fungi</taxon>
        <taxon>Dikarya</taxon>
        <taxon>Ascomycota</taxon>
        <taxon>Pezizomycotina</taxon>
        <taxon>Lecanoromycetes</taxon>
        <taxon>OSLEUM clade</taxon>
        <taxon>Lecanoromycetidae</taxon>
        <taxon>Lecanorales</taxon>
        <taxon>Lecanorineae</taxon>
        <taxon>Parmeliaceae</taxon>
        <taxon>Letharia</taxon>
    </lineage>
</organism>
<dbReference type="Gene3D" id="3.30.428.70">
    <property type="match status" value="1"/>
</dbReference>
<comment type="caution">
    <text evidence="2">The sequence shown here is derived from an EMBL/GenBank/DDBJ whole genome shotgun (WGS) entry which is preliminary data.</text>
</comment>
<dbReference type="EMBL" id="JACCJB010000022">
    <property type="protein sequence ID" value="KAF6218523.1"/>
    <property type="molecule type" value="Genomic_DNA"/>
</dbReference>
<dbReference type="GO" id="GO:0003877">
    <property type="term" value="F:ATP:ADP adenylyltransferase activity"/>
    <property type="evidence" value="ECO:0007669"/>
    <property type="project" value="InterPro"/>
</dbReference>
<dbReference type="PANTHER" id="PTHR38420:SF1">
    <property type="entry name" value="PUTATIVE (AFU_ORTHOLOGUE AFUA_5G14690)-RELATED"/>
    <property type="match status" value="1"/>
</dbReference>
<dbReference type="GO" id="GO:0009117">
    <property type="term" value="P:nucleotide metabolic process"/>
    <property type="evidence" value="ECO:0007669"/>
    <property type="project" value="InterPro"/>
</dbReference>
<dbReference type="AlphaFoldDB" id="A0A8H6F8D1"/>
<evidence type="ECO:0000313" key="2">
    <source>
        <dbReference type="EMBL" id="KAF6218523.1"/>
    </source>
</evidence>
<accession>A0A8H6F8D1</accession>
<sequence>MDSNREIPPELEAIALRKFDSLVDKGEIQYERPKTSIVWAQGFQFQFDVTPALSNKPILSPEDPGRSKPIGPFVDPPEEWLDVETSISGVPFVHFVVRLPEKSSSKQVYTQYERLLGMAKDALKAAHAGTDYNLILVSEWMALIPRRRKGWGSFIANAANMVGSLWLRSEEQRDDMLKHRILDMLAELGIPLQRT</sequence>
<dbReference type="PANTHER" id="PTHR38420">
    <property type="entry name" value="AP-4-A PHOSPHORYLASE II"/>
    <property type="match status" value="1"/>
</dbReference>
<dbReference type="GeneID" id="59334277"/>
<dbReference type="Pfam" id="PF09830">
    <property type="entry name" value="ATP_transf"/>
    <property type="match status" value="1"/>
</dbReference>